<keyword evidence="12" id="KW-1185">Reference proteome</keyword>
<dbReference type="PANTHER" id="PTHR31083:SF4">
    <property type="entry name" value="PROTEIN SOSEKI 4-RELATED"/>
    <property type="match status" value="1"/>
</dbReference>
<feature type="region of interest" description="Disordered" evidence="9">
    <location>
        <begin position="1"/>
        <end position="30"/>
    </location>
</feature>
<keyword evidence="6" id="KW-0131">Cell cycle</keyword>
<dbReference type="Pfam" id="PF06136">
    <property type="entry name" value="SOK"/>
    <property type="match status" value="1"/>
</dbReference>
<dbReference type="GO" id="GO:0051301">
    <property type="term" value="P:cell division"/>
    <property type="evidence" value="ECO:0007669"/>
    <property type="project" value="UniProtKB-KW"/>
</dbReference>
<accession>A0A2H9ZSI4</accession>
<comment type="similarity">
    <text evidence="7">Belongs to the SOSEKI family.</text>
</comment>
<feature type="compositionally biased region" description="Basic and acidic residues" evidence="9">
    <location>
        <begin position="11"/>
        <end position="28"/>
    </location>
</feature>
<evidence type="ECO:0000256" key="5">
    <source>
        <dbReference type="ARBA" id="ARBA00023136"/>
    </source>
</evidence>
<dbReference type="InterPro" id="IPR010369">
    <property type="entry name" value="SOK"/>
</dbReference>
<reference evidence="11 12" key="1">
    <citation type="journal article" date="2017" name="Nature">
        <title>The Apostasia genome and the evolution of orchids.</title>
        <authorList>
            <person name="Zhang G.Q."/>
            <person name="Liu K.W."/>
            <person name="Li Z."/>
            <person name="Lohaus R."/>
            <person name="Hsiao Y.Y."/>
            <person name="Niu S.C."/>
            <person name="Wang J.Y."/>
            <person name="Lin Y.C."/>
            <person name="Xu Q."/>
            <person name="Chen L.J."/>
            <person name="Yoshida K."/>
            <person name="Fujiwara S."/>
            <person name="Wang Z.W."/>
            <person name="Zhang Y.Q."/>
            <person name="Mitsuda N."/>
            <person name="Wang M."/>
            <person name="Liu G.H."/>
            <person name="Pecoraro L."/>
            <person name="Huang H.X."/>
            <person name="Xiao X.J."/>
            <person name="Lin M."/>
            <person name="Wu X.Y."/>
            <person name="Wu W.L."/>
            <person name="Chen Y.Y."/>
            <person name="Chang S.B."/>
            <person name="Sakamoto S."/>
            <person name="Ohme-Takagi M."/>
            <person name="Yagi M."/>
            <person name="Zeng S.J."/>
            <person name="Shen C.Y."/>
            <person name="Yeh C.M."/>
            <person name="Luo Y.B."/>
            <person name="Tsai W.C."/>
            <person name="Van de Peer Y."/>
            <person name="Liu Z.J."/>
        </authorList>
    </citation>
    <scope>NUCLEOTIDE SEQUENCE [LARGE SCALE GENOMIC DNA]</scope>
    <source>
        <strain evidence="12">cv. Shenzhen</strain>
        <tissue evidence="11">Stem</tissue>
    </source>
</reference>
<name>A0A2H9ZSI4_9ASPA</name>
<feature type="region of interest" description="Disordered" evidence="9">
    <location>
        <begin position="327"/>
        <end position="409"/>
    </location>
</feature>
<dbReference type="OrthoDB" id="1280899at2759"/>
<keyword evidence="3" id="KW-1003">Cell membrane</keyword>
<protein>
    <recommendedName>
        <fullName evidence="10">SOSEKI DIX-like domain-containing protein</fullName>
    </recommendedName>
</protein>
<keyword evidence="5" id="KW-0472">Membrane</keyword>
<dbReference type="Proteomes" id="UP000236161">
    <property type="component" value="Unassembled WGS sequence"/>
</dbReference>
<evidence type="ECO:0000256" key="6">
    <source>
        <dbReference type="ARBA" id="ARBA00023306"/>
    </source>
</evidence>
<evidence type="ECO:0000313" key="12">
    <source>
        <dbReference type="Proteomes" id="UP000236161"/>
    </source>
</evidence>
<evidence type="ECO:0000259" key="10">
    <source>
        <dbReference type="Pfam" id="PF06136"/>
    </source>
</evidence>
<dbReference type="GO" id="GO:0051302">
    <property type="term" value="P:regulation of cell division"/>
    <property type="evidence" value="ECO:0007669"/>
    <property type="project" value="UniProtKB-ARBA"/>
</dbReference>
<evidence type="ECO:0000256" key="4">
    <source>
        <dbReference type="ARBA" id="ARBA00022618"/>
    </source>
</evidence>
<dbReference type="InterPro" id="IPR048351">
    <property type="entry name" value="SOK_DIX"/>
</dbReference>
<evidence type="ECO:0000256" key="8">
    <source>
        <dbReference type="ARBA" id="ARBA00046534"/>
    </source>
</evidence>
<organism evidence="11 12">
    <name type="scientific">Apostasia shenzhenica</name>
    <dbReference type="NCBI Taxonomy" id="1088818"/>
    <lineage>
        <taxon>Eukaryota</taxon>
        <taxon>Viridiplantae</taxon>
        <taxon>Streptophyta</taxon>
        <taxon>Embryophyta</taxon>
        <taxon>Tracheophyta</taxon>
        <taxon>Spermatophyta</taxon>
        <taxon>Magnoliopsida</taxon>
        <taxon>Liliopsida</taxon>
        <taxon>Asparagales</taxon>
        <taxon>Orchidaceae</taxon>
        <taxon>Apostasioideae</taxon>
        <taxon>Apostasia</taxon>
    </lineage>
</organism>
<comment type="subcellular location">
    <subcellularLocation>
        <location evidence="1">Cell membrane</location>
        <topology evidence="1">Peripheral membrane protein</topology>
        <orientation evidence="1">Cytoplasmic side</orientation>
    </subcellularLocation>
</comment>
<evidence type="ECO:0000256" key="7">
    <source>
        <dbReference type="ARBA" id="ARBA00024211"/>
    </source>
</evidence>
<feature type="compositionally biased region" description="Polar residues" evidence="9">
    <location>
        <begin position="398"/>
        <end position="409"/>
    </location>
</feature>
<keyword evidence="2" id="KW-0217">Developmental protein</keyword>
<dbReference type="GO" id="GO:0005886">
    <property type="term" value="C:plasma membrane"/>
    <property type="evidence" value="ECO:0007669"/>
    <property type="project" value="UniProtKB-SubCell"/>
</dbReference>
<evidence type="ECO:0000256" key="2">
    <source>
        <dbReference type="ARBA" id="ARBA00022473"/>
    </source>
</evidence>
<evidence type="ECO:0000256" key="9">
    <source>
        <dbReference type="SAM" id="MobiDB-lite"/>
    </source>
</evidence>
<dbReference type="PANTHER" id="PTHR31083">
    <property type="entry name" value="UPSTREAM OF FLC PROTEIN (DUF966)"/>
    <property type="match status" value="1"/>
</dbReference>
<evidence type="ECO:0000256" key="3">
    <source>
        <dbReference type="ARBA" id="ARBA00022475"/>
    </source>
</evidence>
<dbReference type="PIRSF" id="PIRSF031043">
    <property type="entry name" value="UCP031043"/>
    <property type="match status" value="1"/>
</dbReference>
<feature type="compositionally biased region" description="Polar residues" evidence="9">
    <location>
        <begin position="348"/>
        <end position="358"/>
    </location>
</feature>
<dbReference type="STRING" id="1088818.A0A2H9ZSI4"/>
<comment type="subunit">
    <text evidence="8">Homodimer. Forms long polymer filaments with other SOKs proteins polymers (e.g. SOK1, SOK2, SOK3 and SOK4) crucial for polar localization and biological activity. Binds to ANGUSTIFOLIA (AN).</text>
</comment>
<evidence type="ECO:0000313" key="11">
    <source>
        <dbReference type="EMBL" id="PKA46250.1"/>
    </source>
</evidence>
<dbReference type="GO" id="GO:2000067">
    <property type="term" value="P:regulation of root morphogenesis"/>
    <property type="evidence" value="ECO:0007669"/>
    <property type="project" value="UniProtKB-ARBA"/>
</dbReference>
<dbReference type="AlphaFoldDB" id="A0A2H9ZSI4"/>
<dbReference type="GO" id="GO:0051258">
    <property type="term" value="P:protein polymerization"/>
    <property type="evidence" value="ECO:0007669"/>
    <property type="project" value="UniProtKB-ARBA"/>
</dbReference>
<proteinExistence type="inferred from homology"/>
<feature type="domain" description="SOSEKI DIX-like" evidence="10">
    <location>
        <begin position="37"/>
        <end position="125"/>
    </location>
</feature>
<dbReference type="GO" id="GO:0090708">
    <property type="term" value="P:specification of plant organ axis polarity"/>
    <property type="evidence" value="ECO:0007669"/>
    <property type="project" value="UniProtKB-ARBA"/>
</dbReference>
<evidence type="ECO:0000256" key="1">
    <source>
        <dbReference type="ARBA" id="ARBA00004413"/>
    </source>
</evidence>
<dbReference type="EMBL" id="KZ454389">
    <property type="protein sequence ID" value="PKA46250.1"/>
    <property type="molecule type" value="Genomic_DNA"/>
</dbReference>
<keyword evidence="4" id="KW-0132">Cell division</keyword>
<sequence>MGVADTGGRAELSRHRNERDASPERTKVWTEPSPKKVSVIYYLSRNGQLEHPHFMEVSPSSSHGLCLRDVMNRLDFLRGKGMASLYSWSSKRSYKNGFVWHDLSEKDLIFPVHGYEYILKGSELFQSSSSSVSERSMEKISKTVQEVADFPPGRRKKAPWSSLDLAEYKVYKADCAAGASGKAAHAATQTEDMGRMRRPVAENDGRTEIPTTELGLGDISPPPSSPSPETVNSMIRADRQVVVAAAEGGEEHEQTAGSCPSGRLRSSASAVLMHLISCGSFSMAPEYSGRLPRGGAQRKTDIVMDSASFSAMRVLEDRDNISGSLIETKKKTHGGGGSGGDAADSPDLQRSASFNGDRSSAMEEGDEGCSKCLSRKPTEMMTVPATATAAAKEGNAPVFSQSAPGSKRF</sequence>
<gene>
    <name evidence="11" type="ORF">AXF42_Ash020001</name>
</gene>
<feature type="region of interest" description="Disordered" evidence="9">
    <location>
        <begin position="207"/>
        <end position="231"/>
    </location>
</feature>
<dbReference type="InterPro" id="IPR021182">
    <property type="entry name" value="SOK_magnoliopsida"/>
</dbReference>